<organism evidence="2 3">
    <name type="scientific">Solitalea longa</name>
    <dbReference type="NCBI Taxonomy" id="2079460"/>
    <lineage>
        <taxon>Bacteria</taxon>
        <taxon>Pseudomonadati</taxon>
        <taxon>Bacteroidota</taxon>
        <taxon>Sphingobacteriia</taxon>
        <taxon>Sphingobacteriales</taxon>
        <taxon>Sphingobacteriaceae</taxon>
        <taxon>Solitalea</taxon>
    </lineage>
</organism>
<dbReference type="Proteomes" id="UP000236893">
    <property type="component" value="Unassembled WGS sequence"/>
</dbReference>
<comment type="caution">
    <text evidence="2">The sequence shown here is derived from an EMBL/GenBank/DDBJ whole genome shotgun (WGS) entry which is preliminary data.</text>
</comment>
<dbReference type="EMBL" id="PQVF01000001">
    <property type="protein sequence ID" value="POY39322.1"/>
    <property type="molecule type" value="Genomic_DNA"/>
</dbReference>
<dbReference type="Gene3D" id="3.10.310.50">
    <property type="match status" value="1"/>
</dbReference>
<proteinExistence type="predicted"/>
<reference evidence="2 3" key="1">
    <citation type="submission" date="2018-01" db="EMBL/GenBank/DDBJ databases">
        <authorList>
            <person name="Gaut B.S."/>
            <person name="Morton B.R."/>
            <person name="Clegg M.T."/>
            <person name="Duvall M.R."/>
        </authorList>
    </citation>
    <scope>NUCLEOTIDE SEQUENCE [LARGE SCALE GENOMIC DNA]</scope>
    <source>
        <strain evidence="2 3">HR-AV</strain>
    </source>
</reference>
<dbReference type="PANTHER" id="PTHR30373:SF2">
    <property type="entry name" value="UPF0603 PROTEIN YGCG"/>
    <property type="match status" value="1"/>
</dbReference>
<feature type="domain" description="TPM" evidence="1">
    <location>
        <begin position="36"/>
        <end position="160"/>
    </location>
</feature>
<dbReference type="RefSeq" id="WP_103787424.1">
    <property type="nucleotide sequence ID" value="NZ_PQVF01000001.1"/>
</dbReference>
<sequence length="164" mass="18804">MKYIYILTFFSCFAISAYGQKNTQNYQSYPLPKGWISDFENILTEKEESTLDSLVSSFERQTKIEIAIVTLDSSMTSKENFFNYTLGMANYWGIGKKDLNNGILIGISSSLRIIRIQNGYGIEKILTDLETKKIISDYFIPDFKKGNIFNGIKIGTIELMKKLR</sequence>
<keyword evidence="3" id="KW-1185">Reference proteome</keyword>
<evidence type="ECO:0000313" key="2">
    <source>
        <dbReference type="EMBL" id="POY39322.1"/>
    </source>
</evidence>
<accession>A0A2S5AAB2</accession>
<gene>
    <name evidence="2" type="ORF">C3K47_02150</name>
</gene>
<dbReference type="InterPro" id="IPR007621">
    <property type="entry name" value="TPM_dom"/>
</dbReference>
<protein>
    <recommendedName>
        <fullName evidence="1">TPM domain-containing protein</fullName>
    </recommendedName>
</protein>
<dbReference type="AlphaFoldDB" id="A0A2S5AAB2"/>
<evidence type="ECO:0000313" key="3">
    <source>
        <dbReference type="Proteomes" id="UP000236893"/>
    </source>
</evidence>
<evidence type="ECO:0000259" key="1">
    <source>
        <dbReference type="Pfam" id="PF04536"/>
    </source>
</evidence>
<dbReference type="Pfam" id="PF04536">
    <property type="entry name" value="TPM_phosphatase"/>
    <property type="match status" value="1"/>
</dbReference>
<dbReference type="OrthoDB" id="9810918at2"/>
<name>A0A2S5AAB2_9SPHI</name>
<dbReference type="PANTHER" id="PTHR30373">
    <property type="entry name" value="UPF0603 PROTEIN YGCG"/>
    <property type="match status" value="1"/>
</dbReference>